<dbReference type="Proteomes" id="UP000030669">
    <property type="component" value="Unassembled WGS sequence"/>
</dbReference>
<name>S7RHM6_GLOTA</name>
<dbReference type="AlphaFoldDB" id="S7RHM6"/>
<keyword evidence="2" id="KW-1185">Reference proteome</keyword>
<accession>S7RHM6</accession>
<gene>
    <name evidence="1" type="ORF">GLOTRDRAFT_131127</name>
</gene>
<dbReference type="RefSeq" id="XP_007868079.1">
    <property type="nucleotide sequence ID" value="XM_007869888.1"/>
</dbReference>
<dbReference type="EMBL" id="KB469305">
    <property type="protein sequence ID" value="EPQ53795.1"/>
    <property type="molecule type" value="Genomic_DNA"/>
</dbReference>
<evidence type="ECO:0000313" key="1">
    <source>
        <dbReference type="EMBL" id="EPQ53795.1"/>
    </source>
</evidence>
<dbReference type="GeneID" id="19302229"/>
<protein>
    <submittedName>
        <fullName evidence="1">Uncharacterized protein</fullName>
    </submittedName>
</protein>
<evidence type="ECO:0000313" key="2">
    <source>
        <dbReference type="Proteomes" id="UP000030669"/>
    </source>
</evidence>
<organism evidence="1 2">
    <name type="scientific">Gloeophyllum trabeum (strain ATCC 11539 / FP-39264 / Madison 617)</name>
    <name type="common">Brown rot fungus</name>
    <dbReference type="NCBI Taxonomy" id="670483"/>
    <lineage>
        <taxon>Eukaryota</taxon>
        <taxon>Fungi</taxon>
        <taxon>Dikarya</taxon>
        <taxon>Basidiomycota</taxon>
        <taxon>Agaricomycotina</taxon>
        <taxon>Agaricomycetes</taxon>
        <taxon>Gloeophyllales</taxon>
        <taxon>Gloeophyllaceae</taxon>
        <taxon>Gloeophyllum</taxon>
    </lineage>
</organism>
<sequence length="226" mass="24781">MRSPTLLRGNPPFASTSVSDGLLCAAAPLQANRVNESELPGTDHGTLAAPWDSFLVDIRPAVESTSEFFFLHCQSARRYLYTALFVETSSLRALWDIRIYWTYELRIPTAEPTFSAALIVVVISPKHIVNPNSSTPYDILPSYGPLGRDFLNVNGFPSGCSLPEPTSPISSEAPSDALKKFREKAVDDWLGAIDRGSSWVSTDLKELKLTIPEPEILTRVLVSAVS</sequence>
<dbReference type="HOGENOM" id="CLU_1224883_0_0_1"/>
<dbReference type="KEGG" id="gtr:GLOTRDRAFT_131127"/>
<proteinExistence type="predicted"/>
<reference evidence="1 2" key="1">
    <citation type="journal article" date="2012" name="Science">
        <title>The Paleozoic origin of enzymatic lignin decomposition reconstructed from 31 fungal genomes.</title>
        <authorList>
            <person name="Floudas D."/>
            <person name="Binder M."/>
            <person name="Riley R."/>
            <person name="Barry K."/>
            <person name="Blanchette R.A."/>
            <person name="Henrissat B."/>
            <person name="Martinez A.T."/>
            <person name="Otillar R."/>
            <person name="Spatafora J.W."/>
            <person name="Yadav J.S."/>
            <person name="Aerts A."/>
            <person name="Benoit I."/>
            <person name="Boyd A."/>
            <person name="Carlson A."/>
            <person name="Copeland A."/>
            <person name="Coutinho P.M."/>
            <person name="de Vries R.P."/>
            <person name="Ferreira P."/>
            <person name="Findley K."/>
            <person name="Foster B."/>
            <person name="Gaskell J."/>
            <person name="Glotzer D."/>
            <person name="Gorecki P."/>
            <person name="Heitman J."/>
            <person name="Hesse C."/>
            <person name="Hori C."/>
            <person name="Igarashi K."/>
            <person name="Jurgens J.A."/>
            <person name="Kallen N."/>
            <person name="Kersten P."/>
            <person name="Kohler A."/>
            <person name="Kuees U."/>
            <person name="Kumar T.K.A."/>
            <person name="Kuo A."/>
            <person name="LaButti K."/>
            <person name="Larrondo L.F."/>
            <person name="Lindquist E."/>
            <person name="Ling A."/>
            <person name="Lombard V."/>
            <person name="Lucas S."/>
            <person name="Lundell T."/>
            <person name="Martin R."/>
            <person name="McLaughlin D.J."/>
            <person name="Morgenstern I."/>
            <person name="Morin E."/>
            <person name="Murat C."/>
            <person name="Nagy L.G."/>
            <person name="Nolan M."/>
            <person name="Ohm R.A."/>
            <person name="Patyshakuliyeva A."/>
            <person name="Rokas A."/>
            <person name="Ruiz-Duenas F.J."/>
            <person name="Sabat G."/>
            <person name="Salamov A."/>
            <person name="Samejima M."/>
            <person name="Schmutz J."/>
            <person name="Slot J.C."/>
            <person name="St John F."/>
            <person name="Stenlid J."/>
            <person name="Sun H."/>
            <person name="Sun S."/>
            <person name="Syed K."/>
            <person name="Tsang A."/>
            <person name="Wiebenga A."/>
            <person name="Young D."/>
            <person name="Pisabarro A."/>
            <person name="Eastwood D.C."/>
            <person name="Martin F."/>
            <person name="Cullen D."/>
            <person name="Grigoriev I.V."/>
            <person name="Hibbett D.S."/>
        </authorList>
    </citation>
    <scope>NUCLEOTIDE SEQUENCE [LARGE SCALE GENOMIC DNA]</scope>
    <source>
        <strain evidence="1 2">ATCC 11539</strain>
    </source>
</reference>